<evidence type="ECO:0000256" key="1">
    <source>
        <dbReference type="SAM" id="MobiDB-lite"/>
    </source>
</evidence>
<name>A0A2N3KN78_9PROT</name>
<evidence type="ECO:0000313" key="2">
    <source>
        <dbReference type="EMBL" id="PKR52017.1"/>
    </source>
</evidence>
<protein>
    <submittedName>
        <fullName evidence="2">Uncharacterized protein</fullName>
    </submittedName>
</protein>
<proteinExistence type="predicted"/>
<gene>
    <name evidence="2" type="ORF">COO20_18050</name>
</gene>
<organism evidence="2 3">
    <name type="scientific">Thalassospira marina</name>
    <dbReference type="NCBI Taxonomy" id="2048283"/>
    <lineage>
        <taxon>Bacteria</taxon>
        <taxon>Pseudomonadati</taxon>
        <taxon>Pseudomonadota</taxon>
        <taxon>Alphaproteobacteria</taxon>
        <taxon>Rhodospirillales</taxon>
        <taxon>Thalassospiraceae</taxon>
        <taxon>Thalassospira</taxon>
    </lineage>
</organism>
<dbReference type="Proteomes" id="UP000233597">
    <property type="component" value="Unassembled WGS sequence"/>
</dbReference>
<accession>A0A2N3KN78</accession>
<comment type="caution">
    <text evidence="2">The sequence shown here is derived from an EMBL/GenBank/DDBJ whole genome shotgun (WGS) entry which is preliminary data.</text>
</comment>
<reference evidence="2 3" key="1">
    <citation type="submission" date="2017-09" db="EMBL/GenBank/DDBJ databases">
        <title>Biodiversity and function of Thalassospira species in the particle-attached aromatic-hydrocarbon-degrading consortia from the surface seawater of the South China Sea.</title>
        <authorList>
            <person name="Dong C."/>
            <person name="Liu R."/>
            <person name="Shao Z."/>
        </authorList>
    </citation>
    <scope>NUCLEOTIDE SEQUENCE [LARGE SCALE GENOMIC DNA]</scope>
    <source>
        <strain evidence="2 3">CSC1P2</strain>
    </source>
</reference>
<dbReference type="AlphaFoldDB" id="A0A2N3KN78"/>
<evidence type="ECO:0000313" key="3">
    <source>
        <dbReference type="Proteomes" id="UP000233597"/>
    </source>
</evidence>
<feature type="region of interest" description="Disordered" evidence="1">
    <location>
        <begin position="31"/>
        <end position="64"/>
    </location>
</feature>
<dbReference type="EMBL" id="NWTK01000012">
    <property type="protein sequence ID" value="PKR52017.1"/>
    <property type="molecule type" value="Genomic_DNA"/>
</dbReference>
<sequence length="64" mass="6944">MHLLSSENGLCGRVFRAADSLLPDKFHGFHGLGNPTSKSLHDQYAPNTLQPALHIHPPPTSQST</sequence>